<evidence type="ECO:0000256" key="1">
    <source>
        <dbReference type="SAM" id="Phobius"/>
    </source>
</evidence>
<feature type="non-terminal residue" evidence="2">
    <location>
        <position position="83"/>
    </location>
</feature>
<keyword evidence="1" id="KW-0472">Membrane</keyword>
<keyword evidence="1" id="KW-0812">Transmembrane</keyword>
<feature type="transmembrane region" description="Helical" evidence="1">
    <location>
        <begin position="36"/>
        <end position="57"/>
    </location>
</feature>
<reference evidence="2 3" key="1">
    <citation type="journal article" date="2018" name="Nat. Ecol. Evol.">
        <title>Pezizomycetes genomes reveal the molecular basis of ectomycorrhizal truffle lifestyle.</title>
        <authorList>
            <person name="Murat C."/>
            <person name="Payen T."/>
            <person name="Noel B."/>
            <person name="Kuo A."/>
            <person name="Morin E."/>
            <person name="Chen J."/>
            <person name="Kohler A."/>
            <person name="Krizsan K."/>
            <person name="Balestrini R."/>
            <person name="Da Silva C."/>
            <person name="Montanini B."/>
            <person name="Hainaut M."/>
            <person name="Levati E."/>
            <person name="Barry K.W."/>
            <person name="Belfiori B."/>
            <person name="Cichocki N."/>
            <person name="Clum A."/>
            <person name="Dockter R.B."/>
            <person name="Fauchery L."/>
            <person name="Guy J."/>
            <person name="Iotti M."/>
            <person name="Le Tacon F."/>
            <person name="Lindquist E.A."/>
            <person name="Lipzen A."/>
            <person name="Malagnac F."/>
            <person name="Mello A."/>
            <person name="Molinier V."/>
            <person name="Miyauchi S."/>
            <person name="Poulain J."/>
            <person name="Riccioni C."/>
            <person name="Rubini A."/>
            <person name="Sitrit Y."/>
            <person name="Splivallo R."/>
            <person name="Traeger S."/>
            <person name="Wang M."/>
            <person name="Zifcakova L."/>
            <person name="Wipf D."/>
            <person name="Zambonelli A."/>
            <person name="Paolocci F."/>
            <person name="Nowrousian M."/>
            <person name="Ottonello S."/>
            <person name="Baldrian P."/>
            <person name="Spatafora J.W."/>
            <person name="Henrissat B."/>
            <person name="Nagy L.G."/>
            <person name="Aury J.M."/>
            <person name="Wincker P."/>
            <person name="Grigoriev I.V."/>
            <person name="Bonfante P."/>
            <person name="Martin F.M."/>
        </authorList>
    </citation>
    <scope>NUCLEOTIDE SEQUENCE [LARGE SCALE GENOMIC DNA]</scope>
    <source>
        <strain evidence="2 3">120613-1</strain>
    </source>
</reference>
<keyword evidence="1" id="KW-1133">Transmembrane helix</keyword>
<dbReference type="EMBL" id="ML120445">
    <property type="protein sequence ID" value="RPA93906.1"/>
    <property type="molecule type" value="Genomic_DNA"/>
</dbReference>
<keyword evidence="3" id="KW-1185">Reference proteome</keyword>
<proteinExistence type="predicted"/>
<evidence type="ECO:0000313" key="3">
    <source>
        <dbReference type="Proteomes" id="UP000276215"/>
    </source>
</evidence>
<evidence type="ECO:0000313" key="2">
    <source>
        <dbReference type="EMBL" id="RPA93906.1"/>
    </source>
</evidence>
<accession>A0A3N4J6U6</accession>
<dbReference type="Proteomes" id="UP000276215">
    <property type="component" value="Unassembled WGS sequence"/>
</dbReference>
<gene>
    <name evidence="2" type="ORF">L873DRAFT_1815227</name>
</gene>
<dbReference type="AlphaFoldDB" id="A0A3N4J6U6"/>
<sequence>MCVDEGKSKISELLHISVHHALSANFLKTSICPSPVAGGSLTICLTSFFVGFGYRLVSFNFDSAYNKSLNLLGTNRSLDSHST</sequence>
<organism evidence="2 3">
    <name type="scientific">Choiromyces venosus 120613-1</name>
    <dbReference type="NCBI Taxonomy" id="1336337"/>
    <lineage>
        <taxon>Eukaryota</taxon>
        <taxon>Fungi</taxon>
        <taxon>Dikarya</taxon>
        <taxon>Ascomycota</taxon>
        <taxon>Pezizomycotina</taxon>
        <taxon>Pezizomycetes</taxon>
        <taxon>Pezizales</taxon>
        <taxon>Tuberaceae</taxon>
        <taxon>Choiromyces</taxon>
    </lineage>
</organism>
<name>A0A3N4J6U6_9PEZI</name>
<protein>
    <submittedName>
        <fullName evidence="2">Uncharacterized protein</fullName>
    </submittedName>
</protein>